<evidence type="ECO:0000256" key="1">
    <source>
        <dbReference type="SAM" id="MobiDB-lite"/>
    </source>
</evidence>
<comment type="caution">
    <text evidence="2">The sequence shown here is derived from an EMBL/GenBank/DDBJ whole genome shotgun (WGS) entry which is preliminary data.</text>
</comment>
<dbReference type="PANTHER" id="PTHR34356">
    <property type="entry name" value="ANTIGENIC HEAT-STABLE PROTEIN"/>
    <property type="match status" value="1"/>
</dbReference>
<feature type="compositionally biased region" description="Polar residues" evidence="1">
    <location>
        <begin position="141"/>
        <end position="157"/>
    </location>
</feature>
<dbReference type="Proteomes" id="UP001633002">
    <property type="component" value="Unassembled WGS sequence"/>
</dbReference>
<keyword evidence="3" id="KW-1185">Reference proteome</keyword>
<dbReference type="PANTHER" id="PTHR34356:SF1">
    <property type="entry name" value="ANTIGENIC HEAT-STABLE PROTEIN"/>
    <property type="match status" value="1"/>
</dbReference>
<evidence type="ECO:0000313" key="2">
    <source>
        <dbReference type="EMBL" id="KAL3684882.1"/>
    </source>
</evidence>
<gene>
    <name evidence="2" type="ORF">R1sor_002904</name>
</gene>
<name>A0ABD3H2S2_9MARC</name>
<feature type="compositionally biased region" description="Basic and acidic residues" evidence="1">
    <location>
        <begin position="181"/>
        <end position="195"/>
    </location>
</feature>
<dbReference type="EMBL" id="JBJQOH010000006">
    <property type="protein sequence ID" value="KAL3684882.1"/>
    <property type="molecule type" value="Genomic_DNA"/>
</dbReference>
<proteinExistence type="predicted"/>
<evidence type="ECO:0000313" key="3">
    <source>
        <dbReference type="Proteomes" id="UP001633002"/>
    </source>
</evidence>
<organism evidence="2 3">
    <name type="scientific">Riccia sorocarpa</name>
    <dbReference type="NCBI Taxonomy" id="122646"/>
    <lineage>
        <taxon>Eukaryota</taxon>
        <taxon>Viridiplantae</taxon>
        <taxon>Streptophyta</taxon>
        <taxon>Embryophyta</taxon>
        <taxon>Marchantiophyta</taxon>
        <taxon>Marchantiopsida</taxon>
        <taxon>Marchantiidae</taxon>
        <taxon>Marchantiales</taxon>
        <taxon>Ricciaceae</taxon>
        <taxon>Riccia</taxon>
    </lineage>
</organism>
<feature type="region of interest" description="Disordered" evidence="1">
    <location>
        <begin position="141"/>
        <end position="283"/>
    </location>
</feature>
<accession>A0ABD3H2S2</accession>
<sequence>MESDVPPTVKPQDVLDKLMYDGTFDRSKSSLITALKSNDDLKNFILTLVENSEVLRKEDVERKSRRQLMEELRNELSVKVLEKASAAAWQLMLSDEGLGMEITEKVNETFCDLTGSSTLGCDCHPGAGPSVKKLASLGSGSSEVLNSKTDCKQSTVGSKRAREEEVEKPSSYLRPDSAADDVAHSEGVVVKKELEPASCNGSSPQPPVQPNVPKGNGDLSIGSSDTINDAPRIFSPGEVKDEERDKDNCSPEREQPSTAERLSESSRTDSFEDNSTPRRSKVV</sequence>
<dbReference type="AlphaFoldDB" id="A0ABD3H2S2"/>
<reference evidence="2 3" key="1">
    <citation type="submission" date="2024-09" db="EMBL/GenBank/DDBJ databases">
        <title>Chromosome-scale assembly of Riccia sorocarpa.</title>
        <authorList>
            <person name="Paukszto L."/>
        </authorList>
    </citation>
    <scope>NUCLEOTIDE SEQUENCE [LARGE SCALE GENOMIC DNA]</scope>
    <source>
        <strain evidence="2">LP-2024</strain>
        <tissue evidence="2">Aerial parts of the thallus</tissue>
    </source>
</reference>
<protein>
    <submittedName>
        <fullName evidence="2">Uncharacterized protein</fullName>
    </submittedName>
</protein>
<feature type="compositionally biased region" description="Basic and acidic residues" evidence="1">
    <location>
        <begin position="238"/>
        <end position="270"/>
    </location>
</feature>